<reference evidence="1 2" key="1">
    <citation type="journal article" date="2007" name="Int. J. Syst. Evol. Microbiol.">
        <title>Oceanobacillus profundus sp. nov., isolated from a deep-sea sediment core.</title>
        <authorList>
            <person name="Kim Y.G."/>
            <person name="Choi D.H."/>
            <person name="Hyun S."/>
            <person name="Cho B.C."/>
        </authorList>
    </citation>
    <scope>NUCLEOTIDE SEQUENCE [LARGE SCALE GENOMIC DNA]</scope>
    <source>
        <strain evidence="1 2">DSM 18246</strain>
    </source>
</reference>
<dbReference type="AlphaFoldDB" id="A0A417YGG9"/>
<dbReference type="OrthoDB" id="2990997at2"/>
<proteinExistence type="predicted"/>
<organism evidence="1 2">
    <name type="scientific">Oceanobacillus profundus</name>
    <dbReference type="NCBI Taxonomy" id="372463"/>
    <lineage>
        <taxon>Bacteria</taxon>
        <taxon>Bacillati</taxon>
        <taxon>Bacillota</taxon>
        <taxon>Bacilli</taxon>
        <taxon>Bacillales</taxon>
        <taxon>Bacillaceae</taxon>
        <taxon>Oceanobacillus</taxon>
    </lineage>
</organism>
<keyword evidence="2" id="KW-1185">Reference proteome</keyword>
<gene>
    <name evidence="1" type="ORF">D1B32_11805</name>
</gene>
<protein>
    <submittedName>
        <fullName evidence="1">Uncharacterized protein</fullName>
    </submittedName>
</protein>
<dbReference type="RefSeq" id="WP_118889475.1">
    <property type="nucleotide sequence ID" value="NZ_PHUT01000007.1"/>
</dbReference>
<dbReference type="Proteomes" id="UP000285456">
    <property type="component" value="Unassembled WGS sequence"/>
</dbReference>
<evidence type="ECO:0000313" key="1">
    <source>
        <dbReference type="EMBL" id="RHW31917.1"/>
    </source>
</evidence>
<name>A0A417YGG9_9BACI</name>
<accession>A0A417YGG9</accession>
<sequence>MRNVLIFPEGYEIDFMYPKDKDLEVDLELEVKTNKGLEKVKIFDIKIQGNSIYYYLQYVN</sequence>
<evidence type="ECO:0000313" key="2">
    <source>
        <dbReference type="Proteomes" id="UP000285456"/>
    </source>
</evidence>
<comment type="caution">
    <text evidence="1">The sequence shown here is derived from an EMBL/GenBank/DDBJ whole genome shotgun (WGS) entry which is preliminary data.</text>
</comment>
<dbReference type="EMBL" id="QWEH01000007">
    <property type="protein sequence ID" value="RHW31917.1"/>
    <property type="molecule type" value="Genomic_DNA"/>
</dbReference>